<evidence type="ECO:0008006" key="3">
    <source>
        <dbReference type="Google" id="ProtNLM"/>
    </source>
</evidence>
<sequence>MSELHQKSAFEELPLDLKVEILESLDSLYDFDNLRLTCRTFYGLSETEIWIAAQRYHYSEDVGTLLRALATLKAYARTGKIKTLGSPYPFYPCNPSASIRLNPTTNTEYIKELAAHRKIAQWFTRRFFKFHPQQFGTLEPGISEGENILVLNPSRDERMRIERAFLMQWLYAEITYIFIKNKPNDMKTLEKFVPGDTHGLQVPVNLGVLANVQNFLMELVAPMVVRFVGTQPEKDTIALAKVVPCLDLYHRRGIPNIMSWQLGLDGLKDFLESEIEARHAKISELYSHATDYNPTREYEGQYIGHFARVLDGIWEMAGVNPGRANGLQDRPLWKQKDGIYRYNAAPWNQNEGFELAGAFCDNERLESLGFFYPEFVQHDPVRWQDKDLEDQLKMRGCECPEEWECAHKWRGRII</sequence>
<dbReference type="AlphaFoldDB" id="S8BEG8"/>
<evidence type="ECO:0000313" key="1">
    <source>
        <dbReference type="EMBL" id="EPS37658.1"/>
    </source>
</evidence>
<dbReference type="HOGENOM" id="CLU_637733_0_0_1"/>
<name>S8BEG8_DACHA</name>
<dbReference type="EMBL" id="AQGS01000616">
    <property type="protein sequence ID" value="EPS37658.1"/>
    <property type="molecule type" value="Genomic_DNA"/>
</dbReference>
<organism evidence="1 2">
    <name type="scientific">Dactylellina haptotyla (strain CBS 200.50)</name>
    <name type="common">Nematode-trapping fungus</name>
    <name type="synonym">Monacrosporium haptotylum</name>
    <dbReference type="NCBI Taxonomy" id="1284197"/>
    <lineage>
        <taxon>Eukaryota</taxon>
        <taxon>Fungi</taxon>
        <taxon>Dikarya</taxon>
        <taxon>Ascomycota</taxon>
        <taxon>Pezizomycotina</taxon>
        <taxon>Orbiliomycetes</taxon>
        <taxon>Orbiliales</taxon>
        <taxon>Orbiliaceae</taxon>
        <taxon>Dactylellina</taxon>
    </lineage>
</organism>
<dbReference type="OrthoDB" id="2095648at2759"/>
<dbReference type="Proteomes" id="UP000015100">
    <property type="component" value="Unassembled WGS sequence"/>
</dbReference>
<dbReference type="OMA" id="PEEWECA"/>
<evidence type="ECO:0000313" key="2">
    <source>
        <dbReference type="Proteomes" id="UP000015100"/>
    </source>
</evidence>
<protein>
    <recommendedName>
        <fullName evidence="3">F-box domain-containing protein</fullName>
    </recommendedName>
</protein>
<reference evidence="1 2" key="1">
    <citation type="journal article" date="2013" name="PLoS Genet.">
        <title>Genomic mechanisms accounting for the adaptation to parasitism in nematode-trapping fungi.</title>
        <authorList>
            <person name="Meerupati T."/>
            <person name="Andersson K.M."/>
            <person name="Friman E."/>
            <person name="Kumar D."/>
            <person name="Tunlid A."/>
            <person name="Ahren D."/>
        </authorList>
    </citation>
    <scope>NUCLEOTIDE SEQUENCE [LARGE SCALE GENOMIC DNA]</scope>
    <source>
        <strain evidence="1 2">CBS 200.50</strain>
    </source>
</reference>
<comment type="caution">
    <text evidence="1">The sequence shown here is derived from an EMBL/GenBank/DDBJ whole genome shotgun (WGS) entry which is preliminary data.</text>
</comment>
<accession>S8BEG8</accession>
<dbReference type="InterPro" id="IPR036047">
    <property type="entry name" value="F-box-like_dom_sf"/>
</dbReference>
<proteinExistence type="predicted"/>
<dbReference type="SUPFAM" id="SSF81383">
    <property type="entry name" value="F-box domain"/>
    <property type="match status" value="1"/>
</dbReference>
<gene>
    <name evidence="1" type="ORF">H072_8678</name>
</gene>
<keyword evidence="2" id="KW-1185">Reference proteome</keyword>
<reference evidence="2" key="2">
    <citation type="submission" date="2013-04" db="EMBL/GenBank/DDBJ databases">
        <title>Genomic mechanisms accounting for the adaptation to parasitism in nematode-trapping fungi.</title>
        <authorList>
            <person name="Ahren D.G."/>
        </authorList>
    </citation>
    <scope>NUCLEOTIDE SEQUENCE [LARGE SCALE GENOMIC DNA]</scope>
    <source>
        <strain evidence="2">CBS 200.50</strain>
    </source>
</reference>